<keyword evidence="1" id="KW-1133">Transmembrane helix</keyword>
<name>A0A2A4XAH2_9GAMM</name>
<accession>A0A2A4XAH2</accession>
<evidence type="ECO:0000313" key="3">
    <source>
        <dbReference type="Proteomes" id="UP000218767"/>
    </source>
</evidence>
<feature type="transmembrane region" description="Helical" evidence="1">
    <location>
        <begin position="89"/>
        <end position="108"/>
    </location>
</feature>
<evidence type="ECO:0000313" key="2">
    <source>
        <dbReference type="EMBL" id="PCI79570.1"/>
    </source>
</evidence>
<protein>
    <recommendedName>
        <fullName evidence="4">DUF2232 domain-containing protein</fullName>
    </recommendedName>
</protein>
<keyword evidence="1" id="KW-0812">Transmembrane</keyword>
<organism evidence="2 3">
    <name type="scientific">SAR86 cluster bacterium</name>
    <dbReference type="NCBI Taxonomy" id="2030880"/>
    <lineage>
        <taxon>Bacteria</taxon>
        <taxon>Pseudomonadati</taxon>
        <taxon>Pseudomonadota</taxon>
        <taxon>Gammaproteobacteria</taxon>
        <taxon>SAR86 cluster</taxon>
    </lineage>
</organism>
<dbReference type="EMBL" id="NVUL01000016">
    <property type="protein sequence ID" value="PCI79570.1"/>
    <property type="molecule type" value="Genomic_DNA"/>
</dbReference>
<evidence type="ECO:0000256" key="1">
    <source>
        <dbReference type="SAM" id="Phobius"/>
    </source>
</evidence>
<sequence>MRGLAEFVMKGRKQAIMAVLLLGLIPIVNFLSPVVVGLVVLRKGMIEATQVLVWAIFPIGGWAIAGDPVPLIMLLGITGLAGLLRASESWEFTLLAAIAVGVCVEIYLRLQPAVLDLIFLQMQPYFDANGIQGEQLDSLRNVMTSFMGAVYMFLAIVLLMMSRWMQAALYNPGGFQKEFHGLRVEQNVALLLVGCMMLANFEILIPQSWMLYLVLPLMFSGLALIHAVVAAKKLSSLWLAVLYALIVLPLIANMIVLLALLDSWYDFRTRLQKPA</sequence>
<dbReference type="AlphaFoldDB" id="A0A2A4XAH2"/>
<keyword evidence="1" id="KW-0472">Membrane</keyword>
<feature type="transmembrane region" description="Helical" evidence="1">
    <location>
        <begin position="212"/>
        <end position="231"/>
    </location>
</feature>
<evidence type="ECO:0008006" key="4">
    <source>
        <dbReference type="Google" id="ProtNLM"/>
    </source>
</evidence>
<gene>
    <name evidence="2" type="ORF">COB20_04615</name>
</gene>
<feature type="transmembrane region" description="Helical" evidence="1">
    <location>
        <begin position="52"/>
        <end position="77"/>
    </location>
</feature>
<comment type="caution">
    <text evidence="2">The sequence shown here is derived from an EMBL/GenBank/DDBJ whole genome shotgun (WGS) entry which is preliminary data.</text>
</comment>
<dbReference type="Proteomes" id="UP000218767">
    <property type="component" value="Unassembled WGS sequence"/>
</dbReference>
<reference evidence="3" key="1">
    <citation type="submission" date="2017-08" db="EMBL/GenBank/DDBJ databases">
        <title>A dynamic microbial community with high functional redundancy inhabits the cold, oxic subseafloor aquifer.</title>
        <authorList>
            <person name="Tully B.J."/>
            <person name="Wheat C.G."/>
            <person name="Glazer B.T."/>
            <person name="Huber J.A."/>
        </authorList>
    </citation>
    <scope>NUCLEOTIDE SEQUENCE [LARGE SCALE GENOMIC DNA]</scope>
</reference>
<proteinExistence type="predicted"/>
<feature type="transmembrane region" description="Helical" evidence="1">
    <location>
        <begin position="146"/>
        <end position="166"/>
    </location>
</feature>
<feature type="transmembrane region" description="Helical" evidence="1">
    <location>
        <begin position="15"/>
        <end position="40"/>
    </location>
</feature>
<feature type="transmembrane region" description="Helical" evidence="1">
    <location>
        <begin position="237"/>
        <end position="261"/>
    </location>
</feature>
<feature type="transmembrane region" description="Helical" evidence="1">
    <location>
        <begin position="186"/>
        <end position="205"/>
    </location>
</feature>